<dbReference type="InterPro" id="IPR001305">
    <property type="entry name" value="HSP_DnaJ_Cys-rich_dom"/>
</dbReference>
<dbReference type="PROSITE" id="PS51188">
    <property type="entry name" value="ZF_CR"/>
    <property type="match status" value="1"/>
</dbReference>
<feature type="binding site" evidence="11">
    <location>
        <position position="144"/>
    </location>
    <ligand>
        <name>Zn(2+)</name>
        <dbReference type="ChEBI" id="CHEBI:29105"/>
        <label>1</label>
    </ligand>
</feature>
<dbReference type="FunFam" id="2.10.230.10:FF:000002">
    <property type="entry name" value="Molecular chaperone DnaJ"/>
    <property type="match status" value="1"/>
</dbReference>
<dbReference type="InterPro" id="IPR012724">
    <property type="entry name" value="DnaJ"/>
</dbReference>
<keyword evidence="6 11" id="KW-0862">Zinc</keyword>
<dbReference type="InterPro" id="IPR018253">
    <property type="entry name" value="DnaJ_domain_CS"/>
</dbReference>
<evidence type="ECO:0000259" key="14">
    <source>
        <dbReference type="PROSITE" id="PS51188"/>
    </source>
</evidence>
<keyword evidence="4 11" id="KW-0677">Repeat</keyword>
<dbReference type="SUPFAM" id="SSF46565">
    <property type="entry name" value="Chaperone J-domain"/>
    <property type="match status" value="1"/>
</dbReference>
<dbReference type="FunFam" id="2.60.260.20:FF:000005">
    <property type="entry name" value="Chaperone protein dnaJ 1, mitochondrial"/>
    <property type="match status" value="1"/>
</dbReference>
<dbReference type="PROSITE" id="PS00636">
    <property type="entry name" value="DNAJ_1"/>
    <property type="match status" value="1"/>
</dbReference>
<dbReference type="RefSeq" id="WP_203657029.1">
    <property type="nucleotide sequence ID" value="NZ_BONR01000006.1"/>
</dbReference>
<evidence type="ECO:0000313" key="16">
    <source>
        <dbReference type="Proteomes" id="UP000652354"/>
    </source>
</evidence>
<dbReference type="NCBIfam" id="NF008035">
    <property type="entry name" value="PRK10767.1"/>
    <property type="match status" value="1"/>
</dbReference>
<comment type="subunit">
    <text evidence="11">Homodimer.</text>
</comment>
<evidence type="ECO:0000256" key="10">
    <source>
        <dbReference type="ARBA" id="ARBA00067609"/>
    </source>
</evidence>
<feature type="binding site" evidence="11">
    <location>
        <position position="204"/>
    </location>
    <ligand>
        <name>Zn(2+)</name>
        <dbReference type="ChEBI" id="CHEBI:29105"/>
        <label>1</label>
    </ligand>
</feature>
<keyword evidence="8 11" id="KW-0143">Chaperone</keyword>
<dbReference type="PROSITE" id="PS50076">
    <property type="entry name" value="DNAJ_2"/>
    <property type="match status" value="1"/>
</dbReference>
<dbReference type="SMART" id="SM00271">
    <property type="entry name" value="DnaJ"/>
    <property type="match status" value="1"/>
</dbReference>
<dbReference type="AlphaFoldDB" id="A0A919UMA0"/>
<feature type="binding site" evidence="11">
    <location>
        <position position="164"/>
    </location>
    <ligand>
        <name>Zn(2+)</name>
        <dbReference type="ChEBI" id="CHEBI:29105"/>
        <label>2</label>
    </ligand>
</feature>
<evidence type="ECO:0000256" key="12">
    <source>
        <dbReference type="PROSITE-ProRule" id="PRU00546"/>
    </source>
</evidence>
<dbReference type="PRINTS" id="PR00625">
    <property type="entry name" value="JDOMAIN"/>
</dbReference>
<dbReference type="GO" id="GO:0051082">
    <property type="term" value="F:unfolded protein binding"/>
    <property type="evidence" value="ECO:0007669"/>
    <property type="project" value="UniProtKB-UniRule"/>
</dbReference>
<dbReference type="CDD" id="cd10747">
    <property type="entry name" value="DnaJ_C"/>
    <property type="match status" value="1"/>
</dbReference>
<evidence type="ECO:0000256" key="4">
    <source>
        <dbReference type="ARBA" id="ARBA00022737"/>
    </source>
</evidence>
<dbReference type="GO" id="GO:0005524">
    <property type="term" value="F:ATP binding"/>
    <property type="evidence" value="ECO:0007669"/>
    <property type="project" value="InterPro"/>
</dbReference>
<evidence type="ECO:0000313" key="15">
    <source>
        <dbReference type="EMBL" id="GIG55483.1"/>
    </source>
</evidence>
<evidence type="ECO:0000256" key="3">
    <source>
        <dbReference type="ARBA" id="ARBA00022723"/>
    </source>
</evidence>
<dbReference type="HAMAP" id="MF_01152">
    <property type="entry name" value="DnaJ"/>
    <property type="match status" value="1"/>
</dbReference>
<dbReference type="InterPro" id="IPR008971">
    <property type="entry name" value="HSP40/DnaJ_pept-bd"/>
</dbReference>
<comment type="caution">
    <text evidence="11">Lacks conserved residue(s) required for the propagation of feature annotation.</text>
</comment>
<evidence type="ECO:0000256" key="6">
    <source>
        <dbReference type="ARBA" id="ARBA00022833"/>
    </source>
</evidence>
<dbReference type="GO" id="GO:0005737">
    <property type="term" value="C:cytoplasm"/>
    <property type="evidence" value="ECO:0007669"/>
    <property type="project" value="UniProtKB-SubCell"/>
</dbReference>
<keyword evidence="16" id="KW-1185">Reference proteome</keyword>
<comment type="subcellular location">
    <subcellularLocation>
        <location evidence="11">Cytoplasm</location>
    </subcellularLocation>
</comment>
<dbReference type="Gene3D" id="1.10.287.110">
    <property type="entry name" value="DnaJ domain"/>
    <property type="match status" value="1"/>
</dbReference>
<dbReference type="EMBL" id="BONR01000006">
    <property type="protein sequence ID" value="GIG55483.1"/>
    <property type="molecule type" value="Genomic_DNA"/>
</dbReference>
<feature type="zinc finger region" description="CR-type" evidence="12">
    <location>
        <begin position="131"/>
        <end position="213"/>
    </location>
</feature>
<dbReference type="GO" id="GO:0031072">
    <property type="term" value="F:heat shock protein binding"/>
    <property type="evidence" value="ECO:0007669"/>
    <property type="project" value="InterPro"/>
</dbReference>
<comment type="cofactor">
    <cofactor evidence="11">
        <name>Zn(2+)</name>
        <dbReference type="ChEBI" id="CHEBI:29105"/>
    </cofactor>
    <text evidence="11">Binds 2 Zn(2+) ions per monomer.</text>
</comment>
<dbReference type="CDD" id="cd06257">
    <property type="entry name" value="DnaJ"/>
    <property type="match status" value="1"/>
</dbReference>
<feature type="binding site" evidence="11">
    <location>
        <position position="187"/>
    </location>
    <ligand>
        <name>Zn(2+)</name>
        <dbReference type="ChEBI" id="CHEBI:29105"/>
        <label>2</label>
    </ligand>
</feature>
<reference evidence="15" key="1">
    <citation type="submission" date="2021-01" db="EMBL/GenBank/DDBJ databases">
        <title>Whole genome shotgun sequence of Demequina activiva NBRC 110675.</title>
        <authorList>
            <person name="Komaki H."/>
            <person name="Tamura T."/>
        </authorList>
    </citation>
    <scope>NUCLEOTIDE SEQUENCE</scope>
    <source>
        <strain evidence="15">NBRC 110675</strain>
    </source>
</reference>
<dbReference type="InterPro" id="IPR002939">
    <property type="entry name" value="DnaJ_C"/>
</dbReference>
<dbReference type="InterPro" id="IPR001623">
    <property type="entry name" value="DnaJ_domain"/>
</dbReference>
<accession>A0A919UMA0</accession>
<evidence type="ECO:0000256" key="8">
    <source>
        <dbReference type="ARBA" id="ARBA00023186"/>
    </source>
</evidence>
<feature type="domain" description="J" evidence="13">
    <location>
        <begin position="3"/>
        <end position="66"/>
    </location>
</feature>
<keyword evidence="3 11" id="KW-0479">Metal-binding</keyword>
<dbReference type="Pfam" id="PF00684">
    <property type="entry name" value="DnaJ_CXXCXGXG"/>
    <property type="match status" value="1"/>
</dbReference>
<evidence type="ECO:0000256" key="9">
    <source>
        <dbReference type="ARBA" id="ARBA00061004"/>
    </source>
</evidence>
<feature type="binding site" evidence="11">
    <location>
        <position position="147"/>
    </location>
    <ligand>
        <name>Zn(2+)</name>
        <dbReference type="ChEBI" id="CHEBI:29105"/>
        <label>1</label>
    </ligand>
</feature>
<organism evidence="15 16">
    <name type="scientific">Demequina activiva</name>
    <dbReference type="NCBI Taxonomy" id="1582364"/>
    <lineage>
        <taxon>Bacteria</taxon>
        <taxon>Bacillati</taxon>
        <taxon>Actinomycetota</taxon>
        <taxon>Actinomycetes</taxon>
        <taxon>Micrococcales</taxon>
        <taxon>Demequinaceae</taxon>
        <taxon>Demequina</taxon>
    </lineage>
</organism>
<keyword evidence="5 11" id="KW-0863">Zinc-finger</keyword>
<sequence>MNDYYATLGVDRDATEADIKKAYRKLARELHPDVAGPESADKFKDVAAAYEVLGNADKRAQYDRGVDPRAGHAGAQGGPQGFGFEDIFEQFFGGGGSPFGGAAQRGPASRTQRGGDTLVQTTVTLEEAVFGVKREVQVDLADRCETCKGSCCAPGTSPETCRQCNGQGMIQRTARSLLGPVMTQSPCPTCGGYGSIIKQPCADCSGQGRTHSRHTVSVDIPAGVETGTRIRLAGAGDAGTGGGPKGDLYVEIREKQHPTFERRGDDLHCTLEVPMTAAALGAAMSVDTFDGDQPVEIRPGTHAGTTIKLKGLGVGRLQRAGRGDLFVHLDVHTPTELDAEQEQLMRQLAALRGEEMPSSNLAPIGGGVFSRLRGAFKPR</sequence>
<dbReference type="Pfam" id="PF01556">
    <property type="entry name" value="DnaJ_C"/>
    <property type="match status" value="1"/>
</dbReference>
<comment type="function">
    <text evidence="11">Participates actively in the response to hyperosmotic and heat shock by preventing the aggregation of stress-denatured proteins and by disaggregating proteins, also in an autonomous, DnaK-independent fashion. Unfolded proteins bind initially to DnaJ; upon interaction with the DnaJ-bound protein, DnaK hydrolyzes its bound ATP, resulting in the formation of a stable complex. GrpE releases ADP from DnaK; ATP binding to DnaK triggers the release of the substrate protein, thus completing the reaction cycle. Several rounds of ATP-dependent interactions between DnaJ, DnaK and GrpE are required for fully efficient folding. Also involved, together with DnaK and GrpE, in the DNA replication of plasmids through activation of initiation proteins.</text>
</comment>
<feature type="binding site" evidence="11">
    <location>
        <position position="201"/>
    </location>
    <ligand>
        <name>Zn(2+)</name>
        <dbReference type="ChEBI" id="CHEBI:29105"/>
        <label>1</label>
    </ligand>
</feature>
<dbReference type="SUPFAM" id="SSF49493">
    <property type="entry name" value="HSP40/DnaJ peptide-binding domain"/>
    <property type="match status" value="2"/>
</dbReference>
<comment type="domain">
    <text evidence="11">The J domain is necessary and sufficient to stimulate DnaK ATPase activity. Zinc center 1 plays an important role in the autonomous, DnaK-independent chaperone activity of DnaJ. Zinc center 2 is essential for interaction with DnaK and for DnaJ activity.</text>
</comment>
<feature type="domain" description="CR-type" evidence="14">
    <location>
        <begin position="131"/>
        <end position="213"/>
    </location>
</feature>
<dbReference type="Gene3D" id="2.10.230.10">
    <property type="entry name" value="Heat shock protein DnaJ, cysteine-rich domain"/>
    <property type="match status" value="1"/>
</dbReference>
<comment type="similarity">
    <text evidence="9 11">Belongs to the DnaJ family.</text>
</comment>
<dbReference type="CDD" id="cd10719">
    <property type="entry name" value="DnaJ_zf"/>
    <property type="match status" value="1"/>
</dbReference>
<name>A0A919UMA0_9MICO</name>
<dbReference type="InterPro" id="IPR036869">
    <property type="entry name" value="J_dom_sf"/>
</dbReference>
<protein>
    <recommendedName>
        <fullName evidence="10 11">Chaperone protein DnaJ</fullName>
    </recommendedName>
</protein>
<dbReference type="GO" id="GO:0008270">
    <property type="term" value="F:zinc ion binding"/>
    <property type="evidence" value="ECO:0007669"/>
    <property type="project" value="UniProtKB-UniRule"/>
</dbReference>
<comment type="caution">
    <text evidence="15">The sequence shown here is derived from an EMBL/GenBank/DDBJ whole genome shotgun (WGS) entry which is preliminary data.</text>
</comment>
<keyword evidence="2 11" id="KW-0235">DNA replication</keyword>
<evidence type="ECO:0000256" key="2">
    <source>
        <dbReference type="ARBA" id="ARBA00022705"/>
    </source>
</evidence>
<keyword evidence="7 11" id="KW-0346">Stress response</keyword>
<evidence type="ECO:0000256" key="11">
    <source>
        <dbReference type="HAMAP-Rule" id="MF_01152"/>
    </source>
</evidence>
<keyword evidence="1 11" id="KW-0963">Cytoplasm</keyword>
<dbReference type="Gene3D" id="2.60.260.20">
    <property type="entry name" value="Urease metallochaperone UreE, N-terminal domain"/>
    <property type="match status" value="2"/>
</dbReference>
<proteinExistence type="inferred from homology"/>
<dbReference type="GO" id="GO:0009408">
    <property type="term" value="P:response to heat"/>
    <property type="evidence" value="ECO:0007669"/>
    <property type="project" value="InterPro"/>
</dbReference>
<feature type="binding site" evidence="11">
    <location>
        <position position="190"/>
    </location>
    <ligand>
        <name>Zn(2+)</name>
        <dbReference type="ChEBI" id="CHEBI:29105"/>
        <label>2</label>
    </ligand>
</feature>
<dbReference type="PANTHER" id="PTHR43096:SF48">
    <property type="entry name" value="CHAPERONE PROTEIN DNAJ"/>
    <property type="match status" value="1"/>
</dbReference>
<evidence type="ECO:0000256" key="1">
    <source>
        <dbReference type="ARBA" id="ARBA00022490"/>
    </source>
</evidence>
<dbReference type="GO" id="GO:0042026">
    <property type="term" value="P:protein refolding"/>
    <property type="evidence" value="ECO:0007669"/>
    <property type="project" value="TreeGrafter"/>
</dbReference>
<dbReference type="GO" id="GO:0006260">
    <property type="term" value="P:DNA replication"/>
    <property type="evidence" value="ECO:0007669"/>
    <property type="project" value="UniProtKB-KW"/>
</dbReference>
<feature type="binding site" evidence="11">
    <location>
        <position position="161"/>
    </location>
    <ligand>
        <name>Zn(2+)</name>
        <dbReference type="ChEBI" id="CHEBI:29105"/>
        <label>2</label>
    </ligand>
</feature>
<dbReference type="Proteomes" id="UP000652354">
    <property type="component" value="Unassembled WGS sequence"/>
</dbReference>
<evidence type="ECO:0000256" key="7">
    <source>
        <dbReference type="ARBA" id="ARBA00023016"/>
    </source>
</evidence>
<dbReference type="PANTHER" id="PTHR43096">
    <property type="entry name" value="DNAJ HOMOLOG 1, MITOCHONDRIAL-RELATED"/>
    <property type="match status" value="1"/>
</dbReference>
<gene>
    <name evidence="15" type="primary">dnaJ2</name>
    <name evidence="11" type="synonym">dnaJ</name>
    <name evidence="15" type="ORF">Dac01nite_22350</name>
</gene>
<dbReference type="SUPFAM" id="SSF57938">
    <property type="entry name" value="DnaJ/Hsp40 cysteine-rich domain"/>
    <property type="match status" value="1"/>
</dbReference>
<evidence type="ECO:0000259" key="13">
    <source>
        <dbReference type="PROSITE" id="PS50076"/>
    </source>
</evidence>
<dbReference type="InterPro" id="IPR036410">
    <property type="entry name" value="HSP_DnaJ_Cys-rich_dom_sf"/>
</dbReference>
<dbReference type="Pfam" id="PF00226">
    <property type="entry name" value="DnaJ"/>
    <property type="match status" value="1"/>
</dbReference>
<evidence type="ECO:0000256" key="5">
    <source>
        <dbReference type="ARBA" id="ARBA00022771"/>
    </source>
</evidence>